<dbReference type="EMBL" id="BGZK01001575">
    <property type="protein sequence ID" value="GBP82630.1"/>
    <property type="molecule type" value="Genomic_DNA"/>
</dbReference>
<evidence type="ECO:0000313" key="2">
    <source>
        <dbReference type="EMBL" id="GBP82630.1"/>
    </source>
</evidence>
<protein>
    <submittedName>
        <fullName evidence="2">Uncharacterized protein</fullName>
    </submittedName>
</protein>
<proteinExistence type="predicted"/>
<evidence type="ECO:0000256" key="1">
    <source>
        <dbReference type="SAM" id="MobiDB-lite"/>
    </source>
</evidence>
<gene>
    <name evidence="2" type="ORF">EVAR_48511_1</name>
</gene>
<feature type="compositionally biased region" description="Basic and acidic residues" evidence="1">
    <location>
        <begin position="11"/>
        <end position="22"/>
    </location>
</feature>
<keyword evidence="3" id="KW-1185">Reference proteome</keyword>
<reference evidence="2 3" key="1">
    <citation type="journal article" date="2019" name="Commun. Biol.">
        <title>The bagworm genome reveals a unique fibroin gene that provides high tensile strength.</title>
        <authorList>
            <person name="Kono N."/>
            <person name="Nakamura H."/>
            <person name="Ohtoshi R."/>
            <person name="Tomita M."/>
            <person name="Numata K."/>
            <person name="Arakawa K."/>
        </authorList>
    </citation>
    <scope>NUCLEOTIDE SEQUENCE [LARGE SCALE GENOMIC DNA]</scope>
</reference>
<dbReference type="Proteomes" id="UP000299102">
    <property type="component" value="Unassembled WGS sequence"/>
</dbReference>
<evidence type="ECO:0000313" key="3">
    <source>
        <dbReference type="Proteomes" id="UP000299102"/>
    </source>
</evidence>
<feature type="compositionally biased region" description="Basic residues" evidence="1">
    <location>
        <begin position="23"/>
        <end position="33"/>
    </location>
</feature>
<name>A0A4C1Z4Q7_EUMVA</name>
<organism evidence="2 3">
    <name type="scientific">Eumeta variegata</name>
    <name type="common">Bagworm moth</name>
    <name type="synonym">Eumeta japonica</name>
    <dbReference type="NCBI Taxonomy" id="151549"/>
    <lineage>
        <taxon>Eukaryota</taxon>
        <taxon>Metazoa</taxon>
        <taxon>Ecdysozoa</taxon>
        <taxon>Arthropoda</taxon>
        <taxon>Hexapoda</taxon>
        <taxon>Insecta</taxon>
        <taxon>Pterygota</taxon>
        <taxon>Neoptera</taxon>
        <taxon>Endopterygota</taxon>
        <taxon>Lepidoptera</taxon>
        <taxon>Glossata</taxon>
        <taxon>Ditrysia</taxon>
        <taxon>Tineoidea</taxon>
        <taxon>Psychidae</taxon>
        <taxon>Oiketicinae</taxon>
        <taxon>Eumeta</taxon>
    </lineage>
</organism>
<dbReference type="AlphaFoldDB" id="A0A4C1Z4Q7"/>
<accession>A0A4C1Z4Q7</accession>
<feature type="region of interest" description="Disordered" evidence="1">
    <location>
        <begin position="84"/>
        <end position="103"/>
    </location>
</feature>
<sequence>MPVELPTKATIADDERLADRRRTSNKKGRARRYRRSSILSVDKLSIVFASRLGRNSAVDGWTPIYPHLGVINVNGLASAARAPAALAGPTTPPPRCPGVATHG</sequence>
<feature type="region of interest" description="Disordered" evidence="1">
    <location>
        <begin position="1"/>
        <end position="33"/>
    </location>
</feature>
<comment type="caution">
    <text evidence="2">The sequence shown here is derived from an EMBL/GenBank/DDBJ whole genome shotgun (WGS) entry which is preliminary data.</text>
</comment>